<dbReference type="KEGG" id="lmat:92514036"/>
<feature type="compositionally biased region" description="Polar residues" evidence="1">
    <location>
        <begin position="1"/>
        <end position="20"/>
    </location>
</feature>
<reference evidence="4" key="2">
    <citation type="journal article" date="2021" name="Sci. Data">
        <title>Chromosome-scale genome sequencing, assembly and annotation of six genomes from subfamily Leishmaniinae.</title>
        <authorList>
            <person name="Almutairi H."/>
            <person name="Urbaniak M.D."/>
            <person name="Bates M.D."/>
            <person name="Jariyapan N."/>
            <person name="Kwakye-Nuako G."/>
            <person name="Thomaz Soccol V."/>
            <person name="Al-Salem W.S."/>
            <person name="Dillon R.J."/>
            <person name="Bates P.A."/>
            <person name="Gatherer D."/>
        </authorList>
    </citation>
    <scope>NUCLEOTIDE SEQUENCE [LARGE SCALE GENOMIC DNA]</scope>
</reference>
<keyword evidence="2" id="KW-1133">Transmembrane helix</keyword>
<dbReference type="Proteomes" id="UP000673552">
    <property type="component" value="Unassembled WGS sequence"/>
</dbReference>
<evidence type="ECO:0000256" key="2">
    <source>
        <dbReference type="SAM" id="Phobius"/>
    </source>
</evidence>
<protein>
    <submittedName>
        <fullName evidence="3">Uncharacterized protein</fullName>
    </submittedName>
</protein>
<keyword evidence="4" id="KW-1185">Reference proteome</keyword>
<keyword evidence="2" id="KW-0472">Membrane</keyword>
<gene>
    <name evidence="3" type="ORF">LSCM1_03997</name>
</gene>
<dbReference type="AlphaFoldDB" id="A0A836GRF1"/>
<feature type="transmembrane region" description="Helical" evidence="2">
    <location>
        <begin position="415"/>
        <end position="435"/>
    </location>
</feature>
<keyword evidence="2" id="KW-0812">Transmembrane</keyword>
<feature type="transmembrane region" description="Helical" evidence="2">
    <location>
        <begin position="146"/>
        <end position="171"/>
    </location>
</feature>
<feature type="transmembrane region" description="Helical" evidence="2">
    <location>
        <begin position="279"/>
        <end position="300"/>
    </location>
</feature>
<dbReference type="EMBL" id="JAFEUZ010000030">
    <property type="protein sequence ID" value="KAG5472592.1"/>
    <property type="molecule type" value="Genomic_DNA"/>
</dbReference>
<feature type="region of interest" description="Disordered" evidence="1">
    <location>
        <begin position="1"/>
        <end position="66"/>
    </location>
</feature>
<comment type="caution">
    <text evidence="3">The sequence shown here is derived from an EMBL/GenBank/DDBJ whole genome shotgun (WGS) entry which is preliminary data.</text>
</comment>
<evidence type="ECO:0000313" key="3">
    <source>
        <dbReference type="EMBL" id="KAG5472592.1"/>
    </source>
</evidence>
<feature type="transmembrane region" description="Helical" evidence="2">
    <location>
        <begin position="387"/>
        <end position="408"/>
    </location>
</feature>
<feature type="transmembrane region" description="Helical" evidence="2">
    <location>
        <begin position="355"/>
        <end position="375"/>
    </location>
</feature>
<feature type="compositionally biased region" description="Low complexity" evidence="1">
    <location>
        <begin position="44"/>
        <end position="63"/>
    </location>
</feature>
<feature type="transmembrane region" description="Helical" evidence="2">
    <location>
        <begin position="243"/>
        <end position="267"/>
    </location>
</feature>
<dbReference type="GeneID" id="92514036"/>
<sequence>MNSNRRSQSAGEGGYNLSQSKQDDISYEASVGDGYTTEVVTEPNAATTEQTQAENETAASASNGYDYGNYYDPSSYQNYYRDDDGNYYYYVDPQQFVSNNAPPDTDASVPPTSQNLVRSYEYASYGPPTYNWFVDIVVDTFFAKPFLVYLTVLLYCAAAFIAALGLNYSFAMLYRMFAPPIPNVNKNLQPFAYLAMFLYFSFVIVAALCALMDMIRNLWTLKRDDVVFWGLSHQFFSKRKPPYFVYIAIILVTVFLPLFWGIIEAAVKKQSLVYVAQRYANVAVLAATFLVTICYVWFYWRALVFKWSSIAHRAERDDFQLRRYAYRNHPEKMNKTHWYHSSTVLEEFGVDRETLRYNSVVFTVGAVPLFALYAAHTLSTFTGAPQVTWPAIASLAVICIYVLSWMTVLRRKSQWATYASFILIAVLLVLGVAGGAIGGNAATVGIVLVLFVAAQGMVSRKRKHSLTKRELQATLKLPYSEQVEEEMSKKPRVDTYLFCCRNLILNYMKCCDVAKRFGYRHPDVVEAERRRMIHRIALRTDQKALLVWWIIVMLAVAFVVALSNGIQYRFTTQIAASTNESVPGLAPSLPLCETVFNADGSAPLKVLDLAFLAALSYTFGANGDADFAVWFSSKPFLVRMFPVVLPYTLNFATDGTNISFSDYVDVSNNFHVITLNSNYRGLSIFRYLDDWGESIALQASAAISPLIGIWDEQNRAAFVRKARFLKNWLPPSTALDSVKSYIAALNSSGKVSGILIVGDQFNGGYAKKLSAELKLPFVAFNPPGTKYMNEFLENGMQLSAVRSLWSYVDSLEDAANTVYYPCSSTLSSNRCGRISTVVDYLLETCGDETGRLMKQV</sequence>
<evidence type="ECO:0000256" key="1">
    <source>
        <dbReference type="SAM" id="MobiDB-lite"/>
    </source>
</evidence>
<proteinExistence type="predicted"/>
<evidence type="ECO:0000313" key="4">
    <source>
        <dbReference type="Proteomes" id="UP000673552"/>
    </source>
</evidence>
<name>A0A836GRF1_9TRYP</name>
<feature type="transmembrane region" description="Helical" evidence="2">
    <location>
        <begin position="545"/>
        <end position="566"/>
    </location>
</feature>
<reference evidence="4" key="1">
    <citation type="journal article" date="2021" name="Microbiol. Resour. Announc.">
        <title>LGAAP: Leishmaniinae Genome Assembly and Annotation Pipeline.</title>
        <authorList>
            <person name="Almutairi H."/>
            <person name="Urbaniak M.D."/>
            <person name="Bates M.D."/>
            <person name="Jariyapan N."/>
            <person name="Kwakye-Nuako G."/>
            <person name="Thomaz-Soccol V."/>
            <person name="Al-Salem W.S."/>
            <person name="Dillon R.J."/>
            <person name="Bates P.A."/>
            <person name="Gatherer D."/>
        </authorList>
    </citation>
    <scope>NUCLEOTIDE SEQUENCE [LARGE SCALE GENOMIC DNA]</scope>
</reference>
<feature type="transmembrane region" description="Helical" evidence="2">
    <location>
        <begin position="191"/>
        <end position="212"/>
    </location>
</feature>
<accession>A0A836GRF1</accession>
<organism evidence="3 4">
    <name type="scientific">Leishmania martiniquensis</name>
    <dbReference type="NCBI Taxonomy" id="1580590"/>
    <lineage>
        <taxon>Eukaryota</taxon>
        <taxon>Discoba</taxon>
        <taxon>Euglenozoa</taxon>
        <taxon>Kinetoplastea</taxon>
        <taxon>Metakinetoplastina</taxon>
        <taxon>Trypanosomatida</taxon>
        <taxon>Trypanosomatidae</taxon>
        <taxon>Leishmaniinae</taxon>
        <taxon>Leishmania</taxon>
    </lineage>
</organism>
<dbReference type="RefSeq" id="XP_067176892.1">
    <property type="nucleotide sequence ID" value="XM_067321524.1"/>
</dbReference>
<feature type="transmembrane region" description="Helical" evidence="2">
    <location>
        <begin position="441"/>
        <end position="459"/>
    </location>
</feature>
<dbReference type="OrthoDB" id="276840at2759"/>